<dbReference type="GO" id="GO:0009294">
    <property type="term" value="P:DNA-mediated transformation"/>
    <property type="evidence" value="ECO:0007669"/>
    <property type="project" value="InterPro"/>
</dbReference>
<sequence>MNLLDALVLKELKGVGNETISALLVFAAANQLKTLEDLAGYRKHKLPLKRTPSSLVEFLKAGQFDSARQPLSEKLDGWQQQGIQVLLRGDANYPNRLLDVASPPPFLFCKGNIDLLQNEKSIAVVGTRQNTSVGEKLTVKTVAEFARTEFTIVSGLALGIDAIAHRAALDFNAPTIAVLVDLISISPAGNRKLADEILNSDGLWVSENPPGTRLMPALFAKRDRIQAGLSVAVFAIETSIDGGTMHAVDASYAMGRPVFVPDVTAAGYSDLSIPAIAGTQNLVKSGRAHYYTRESYKEIYTQLEAQATSFTGTVDNPASYV</sequence>
<accession>A0AAE9VPZ4</accession>
<evidence type="ECO:0000313" key="3">
    <source>
        <dbReference type="EMBL" id="WBE25807.1"/>
    </source>
</evidence>
<protein>
    <submittedName>
        <fullName evidence="3">DNA-protecting protein DprA</fullName>
    </submittedName>
</protein>
<dbReference type="SUPFAM" id="SSF102405">
    <property type="entry name" value="MCP/YpsA-like"/>
    <property type="match status" value="1"/>
</dbReference>
<dbReference type="Proteomes" id="UP001212189">
    <property type="component" value="Chromosome"/>
</dbReference>
<dbReference type="EMBL" id="CP114976">
    <property type="protein sequence ID" value="WBE25807.1"/>
    <property type="molecule type" value="Genomic_DNA"/>
</dbReference>
<dbReference type="KEGG" id="dce:O6P33_02895"/>
<feature type="domain" description="Smf/DprA SLOG" evidence="2">
    <location>
        <begin position="85"/>
        <end position="293"/>
    </location>
</feature>
<name>A0AAE9VPZ4_9GAMM</name>
<keyword evidence="4" id="KW-1185">Reference proteome</keyword>
<gene>
    <name evidence="3" type="ORF">O6P33_02895</name>
</gene>
<dbReference type="Gene3D" id="3.40.50.450">
    <property type="match status" value="1"/>
</dbReference>
<evidence type="ECO:0000256" key="1">
    <source>
        <dbReference type="ARBA" id="ARBA00006525"/>
    </source>
</evidence>
<dbReference type="RefSeq" id="WP_269818749.1">
    <property type="nucleotide sequence ID" value="NZ_CP114976.1"/>
</dbReference>
<proteinExistence type="inferred from homology"/>
<reference evidence="3 4" key="1">
    <citation type="submission" date="2022-12" db="EMBL/GenBank/DDBJ databases">
        <title>Coexistence and Characterization of a Novel Tigecycline Resistance gene tet(X) variant and blaNDM-1 in a Pseudomonas caeni Isolate of Chicken Origin.</title>
        <authorList>
            <person name="Lu X."/>
            <person name="Zhang L."/>
            <person name="Li R."/>
            <person name="Wang Z."/>
        </authorList>
    </citation>
    <scope>NUCLEOTIDE SEQUENCE [LARGE SCALE GENOMIC DNA]</scope>
    <source>
        <strain evidence="3 4">CE14</strain>
    </source>
</reference>
<evidence type="ECO:0000259" key="2">
    <source>
        <dbReference type="Pfam" id="PF02481"/>
    </source>
</evidence>
<dbReference type="PANTHER" id="PTHR43022">
    <property type="entry name" value="PROTEIN SMF"/>
    <property type="match status" value="1"/>
</dbReference>
<dbReference type="InterPro" id="IPR003488">
    <property type="entry name" value="DprA"/>
</dbReference>
<evidence type="ECO:0000313" key="4">
    <source>
        <dbReference type="Proteomes" id="UP001212189"/>
    </source>
</evidence>
<comment type="similarity">
    <text evidence="1">Belongs to the DprA/Smf family.</text>
</comment>
<dbReference type="InterPro" id="IPR057666">
    <property type="entry name" value="DrpA_SLOG"/>
</dbReference>
<organism evidence="3 4">
    <name type="scientific">Denitrificimonas caeni</name>
    <dbReference type="NCBI Taxonomy" id="521720"/>
    <lineage>
        <taxon>Bacteria</taxon>
        <taxon>Pseudomonadati</taxon>
        <taxon>Pseudomonadota</taxon>
        <taxon>Gammaproteobacteria</taxon>
        <taxon>Pseudomonadales</taxon>
        <taxon>Pseudomonadaceae</taxon>
        <taxon>Denitrificimonas</taxon>
    </lineage>
</organism>
<dbReference type="PANTHER" id="PTHR43022:SF1">
    <property type="entry name" value="PROTEIN SMF"/>
    <property type="match status" value="1"/>
</dbReference>
<dbReference type="AlphaFoldDB" id="A0AAE9VPZ4"/>
<dbReference type="Pfam" id="PF02481">
    <property type="entry name" value="DNA_processg_A"/>
    <property type="match status" value="1"/>
</dbReference>